<protein>
    <submittedName>
        <fullName evidence="2">Uncharacterized protein</fullName>
    </submittedName>
</protein>
<evidence type="ECO:0000256" key="1">
    <source>
        <dbReference type="SAM" id="MobiDB-lite"/>
    </source>
</evidence>
<gene>
    <name evidence="2" type="ORF">HK103_006345</name>
</gene>
<keyword evidence="3" id="KW-1185">Reference proteome</keyword>
<name>A0AAD5UE63_9FUNG</name>
<evidence type="ECO:0000313" key="3">
    <source>
        <dbReference type="Proteomes" id="UP001210925"/>
    </source>
</evidence>
<dbReference type="Proteomes" id="UP001210925">
    <property type="component" value="Unassembled WGS sequence"/>
</dbReference>
<dbReference type="AlphaFoldDB" id="A0AAD5UE63"/>
<feature type="compositionally biased region" description="Basic and acidic residues" evidence="1">
    <location>
        <begin position="177"/>
        <end position="186"/>
    </location>
</feature>
<dbReference type="EMBL" id="JADGKB010000068">
    <property type="protein sequence ID" value="KAJ3255322.1"/>
    <property type="molecule type" value="Genomic_DNA"/>
</dbReference>
<feature type="region of interest" description="Disordered" evidence="1">
    <location>
        <begin position="1"/>
        <end position="24"/>
    </location>
</feature>
<feature type="region of interest" description="Disordered" evidence="1">
    <location>
        <begin position="54"/>
        <end position="186"/>
    </location>
</feature>
<feature type="compositionally biased region" description="Polar residues" evidence="1">
    <location>
        <begin position="66"/>
        <end position="139"/>
    </location>
</feature>
<accession>A0AAD5UE63</accession>
<sequence length="186" mass="19826">MLCGEPHVSAQPQQKPSAPKQDPTQQLFSAFQNAAPAVTSKPSATEQLFEAFQSAPVAQPPKNSKDSILSLYSNPPPTNTTAQSTGFAAFQPQSTFSPTNSFMPPNQQQNLGLNSFGNFGAPNSTLTSTPSFHSTQNPAPTEFGAFADFQTPATKTTPKDPFADFGNFGTTSTSNNKPKDDWSAFE</sequence>
<reference evidence="2" key="1">
    <citation type="submission" date="2020-05" db="EMBL/GenBank/DDBJ databases">
        <title>Phylogenomic resolution of chytrid fungi.</title>
        <authorList>
            <person name="Stajich J.E."/>
            <person name="Amses K."/>
            <person name="Simmons R."/>
            <person name="Seto K."/>
            <person name="Myers J."/>
            <person name="Bonds A."/>
            <person name="Quandt C.A."/>
            <person name="Barry K."/>
            <person name="Liu P."/>
            <person name="Grigoriev I."/>
            <person name="Longcore J.E."/>
            <person name="James T.Y."/>
        </authorList>
    </citation>
    <scope>NUCLEOTIDE SEQUENCE</scope>
    <source>
        <strain evidence="2">PLAUS21</strain>
    </source>
</reference>
<proteinExistence type="predicted"/>
<organism evidence="2 3">
    <name type="scientific">Boothiomyces macroporosus</name>
    <dbReference type="NCBI Taxonomy" id="261099"/>
    <lineage>
        <taxon>Eukaryota</taxon>
        <taxon>Fungi</taxon>
        <taxon>Fungi incertae sedis</taxon>
        <taxon>Chytridiomycota</taxon>
        <taxon>Chytridiomycota incertae sedis</taxon>
        <taxon>Chytridiomycetes</taxon>
        <taxon>Rhizophydiales</taxon>
        <taxon>Terramycetaceae</taxon>
        <taxon>Boothiomyces</taxon>
    </lineage>
</organism>
<feature type="compositionally biased region" description="Low complexity" evidence="1">
    <location>
        <begin position="9"/>
        <end position="23"/>
    </location>
</feature>
<evidence type="ECO:0000313" key="2">
    <source>
        <dbReference type="EMBL" id="KAJ3255322.1"/>
    </source>
</evidence>
<comment type="caution">
    <text evidence="2">The sequence shown here is derived from an EMBL/GenBank/DDBJ whole genome shotgun (WGS) entry which is preliminary data.</text>
</comment>